<evidence type="ECO:0000256" key="1">
    <source>
        <dbReference type="ARBA" id="ARBA00007435"/>
    </source>
</evidence>
<protein>
    <recommendedName>
        <fullName evidence="2">GIY-YIG domain-containing protein</fullName>
    </recommendedName>
</protein>
<organism evidence="3 4">
    <name type="scientific">Candidatus Komeilibacteria bacterium RIFCSPLOWO2_01_FULL_53_11</name>
    <dbReference type="NCBI Taxonomy" id="1798552"/>
    <lineage>
        <taxon>Bacteria</taxon>
        <taxon>Candidatus Komeiliibacteriota</taxon>
    </lineage>
</organism>
<evidence type="ECO:0000313" key="3">
    <source>
        <dbReference type="EMBL" id="OGY91228.1"/>
    </source>
</evidence>
<dbReference type="EMBL" id="MHKN01000046">
    <property type="protein sequence ID" value="OGY91228.1"/>
    <property type="molecule type" value="Genomic_DNA"/>
</dbReference>
<proteinExistence type="inferred from homology"/>
<sequence length="86" mass="10547">MIARKTKRYWVYILESLKDHRTYVGYTKDLEVRLTKHNSGQVKSTKHRRPLIILYKEMFQTKGEAKEKELWWKSRGGRQELKKLFY</sequence>
<dbReference type="Pfam" id="PF01541">
    <property type="entry name" value="GIY-YIG"/>
    <property type="match status" value="1"/>
</dbReference>
<dbReference type="InterPro" id="IPR035901">
    <property type="entry name" value="GIY-YIG_endonuc_sf"/>
</dbReference>
<evidence type="ECO:0000259" key="2">
    <source>
        <dbReference type="PROSITE" id="PS50164"/>
    </source>
</evidence>
<dbReference type="SUPFAM" id="SSF82771">
    <property type="entry name" value="GIY-YIG endonuclease"/>
    <property type="match status" value="1"/>
</dbReference>
<reference evidence="3 4" key="1">
    <citation type="journal article" date="2016" name="Nat. Commun.">
        <title>Thousands of microbial genomes shed light on interconnected biogeochemical processes in an aquifer system.</title>
        <authorList>
            <person name="Anantharaman K."/>
            <person name="Brown C.T."/>
            <person name="Hug L.A."/>
            <person name="Sharon I."/>
            <person name="Castelle C.J."/>
            <person name="Probst A.J."/>
            <person name="Thomas B.C."/>
            <person name="Singh A."/>
            <person name="Wilkins M.J."/>
            <person name="Karaoz U."/>
            <person name="Brodie E.L."/>
            <person name="Williams K.H."/>
            <person name="Hubbard S.S."/>
            <person name="Banfield J.F."/>
        </authorList>
    </citation>
    <scope>NUCLEOTIDE SEQUENCE [LARGE SCALE GENOMIC DNA]</scope>
</reference>
<dbReference type="PANTHER" id="PTHR34477:SF1">
    <property type="entry name" value="UPF0213 PROTEIN YHBQ"/>
    <property type="match status" value="1"/>
</dbReference>
<dbReference type="Proteomes" id="UP000177349">
    <property type="component" value="Unassembled WGS sequence"/>
</dbReference>
<accession>A0A1G2BQ52</accession>
<dbReference type="AlphaFoldDB" id="A0A1G2BQ52"/>
<dbReference type="PROSITE" id="PS50164">
    <property type="entry name" value="GIY_YIG"/>
    <property type="match status" value="1"/>
</dbReference>
<evidence type="ECO:0000313" key="4">
    <source>
        <dbReference type="Proteomes" id="UP000177349"/>
    </source>
</evidence>
<name>A0A1G2BQ52_9BACT</name>
<dbReference type="CDD" id="cd10449">
    <property type="entry name" value="GIY-YIG_SLX1_like"/>
    <property type="match status" value="1"/>
</dbReference>
<comment type="caution">
    <text evidence="3">The sequence shown here is derived from an EMBL/GenBank/DDBJ whole genome shotgun (WGS) entry which is preliminary data.</text>
</comment>
<dbReference type="Gene3D" id="3.40.1440.10">
    <property type="entry name" value="GIY-YIG endonuclease"/>
    <property type="match status" value="1"/>
</dbReference>
<dbReference type="InterPro" id="IPR000305">
    <property type="entry name" value="GIY-YIG_endonuc"/>
</dbReference>
<comment type="similarity">
    <text evidence="1">Belongs to the UPF0213 family.</text>
</comment>
<dbReference type="InterPro" id="IPR050190">
    <property type="entry name" value="UPF0213_domain"/>
</dbReference>
<feature type="domain" description="GIY-YIG" evidence="2">
    <location>
        <begin position="7"/>
        <end position="84"/>
    </location>
</feature>
<dbReference type="PANTHER" id="PTHR34477">
    <property type="entry name" value="UPF0213 PROTEIN YHBQ"/>
    <property type="match status" value="1"/>
</dbReference>
<gene>
    <name evidence="3" type="ORF">A3B31_01360</name>
</gene>